<dbReference type="Proteomes" id="UP000027331">
    <property type="component" value="Unassembled WGS sequence"/>
</dbReference>
<dbReference type="RefSeq" id="WP_055029205.1">
    <property type="nucleotide sequence ID" value="NZ_CP035686.1"/>
</dbReference>
<accession>A0A067BAL8</accession>
<comment type="caution">
    <text evidence="2">The sequence shown here is derived from an EMBL/GenBank/DDBJ whole genome shotgun (WGS) entry which is preliminary data.</text>
</comment>
<evidence type="ECO:0000313" key="1">
    <source>
        <dbReference type="EMBL" id="KDO13800.1"/>
    </source>
</evidence>
<dbReference type="PANTHER" id="PTHR32432">
    <property type="entry name" value="CELL DIVISION PROTEIN FTSA-RELATED"/>
    <property type="match status" value="1"/>
</dbReference>
<dbReference type="SUPFAM" id="SSF53067">
    <property type="entry name" value="Actin-like ATPase domain"/>
    <property type="match status" value="2"/>
</dbReference>
<reference evidence="1 3" key="1">
    <citation type="submission" date="2014-04" db="EMBL/GenBank/DDBJ databases">
        <title>Vibrio metecus sp. nov., a close relative of Vibrio cholerae isolated from coastal brackish ponds and clinical specimens.</title>
        <authorList>
            <person name="Kirchberger P.C."/>
            <person name="Turnsek M."/>
            <person name="Hunt D.E."/>
            <person name="Haley B.J."/>
            <person name="Colwell R."/>
            <person name="Polz M.F."/>
            <person name="Tarr C.L."/>
            <person name="Boucher Y."/>
        </authorList>
    </citation>
    <scope>NUCLEOTIDE SEQUENCE [LARGE SCALE GENOMIC DNA]</scope>
    <source>
        <strain evidence="1">OP3H</strain>
        <strain evidence="3">PPCK-2014</strain>
    </source>
</reference>
<reference evidence="2 4" key="2">
    <citation type="journal article" date="2015" name="Genome Biol. Evol.">
        <title>The Dynamics of Genetic Interactions between Vibrio metoecus and Vibrio cholerae, Two Close Relatives Co-Occurring in the Environment.</title>
        <authorList>
            <person name="Orata F.D."/>
            <person name="Kirchberger P.C."/>
            <person name="Meheust R."/>
            <person name="Barlow E.J."/>
            <person name="Tarr C.L."/>
            <person name="Boucher Y."/>
        </authorList>
    </citation>
    <scope>NUCLEOTIDE SEQUENCE [LARGE SCALE GENOMIC DNA]</scope>
    <source>
        <strain evidence="2 4">YB5B04</strain>
    </source>
</reference>
<dbReference type="PIRSF" id="PIRSF019169">
    <property type="entry name" value="PilM"/>
    <property type="match status" value="1"/>
</dbReference>
<dbReference type="Gene3D" id="3.30.420.40">
    <property type="match status" value="2"/>
</dbReference>
<dbReference type="InterPro" id="IPR050696">
    <property type="entry name" value="FtsA/MreB"/>
</dbReference>
<dbReference type="InterPro" id="IPR005883">
    <property type="entry name" value="PilM"/>
</dbReference>
<dbReference type="Proteomes" id="UP000050491">
    <property type="component" value="Unassembled WGS sequence"/>
</dbReference>
<evidence type="ECO:0000313" key="3">
    <source>
        <dbReference type="Proteomes" id="UP000027331"/>
    </source>
</evidence>
<dbReference type="NCBIfam" id="TIGR01175">
    <property type="entry name" value="pilM"/>
    <property type="match status" value="1"/>
</dbReference>
<evidence type="ECO:0000313" key="4">
    <source>
        <dbReference type="Proteomes" id="UP000050491"/>
    </source>
</evidence>
<dbReference type="PANTHER" id="PTHR32432:SF3">
    <property type="entry name" value="ETHANOLAMINE UTILIZATION PROTEIN EUTJ"/>
    <property type="match status" value="1"/>
</dbReference>
<dbReference type="EMBL" id="JJMN01000062">
    <property type="protein sequence ID" value="KDO13800.1"/>
    <property type="molecule type" value="Genomic_DNA"/>
</dbReference>
<name>A0A067BAL8_VIBMT</name>
<proteinExistence type="predicted"/>
<dbReference type="CDD" id="cd24049">
    <property type="entry name" value="ASKHA_NBD_PilM"/>
    <property type="match status" value="1"/>
</dbReference>
<dbReference type="InterPro" id="IPR043129">
    <property type="entry name" value="ATPase_NBD"/>
</dbReference>
<sequence length="338" mass="37708">MGKSLVTGIDIGHHSIKAVVLKPMGDTYALMGYEELLVTADIFTDNHTLDYQKIVKKLKELKKGLPLFSQKVAIAIPDNAVISKVLQIDSDLELREQEFAIYQAFSHQSPFPVEDLSLDFVKVAEKNLARSSTTTFQVYATKKEVVESRLQASRKAGFEPILMDVQVHSLLHLWQLASRAYRRADWMLIDIGHTQSSLCLDFPDKMPFYKDVPLGTRLVDLESANISMLNPPQLQDSSQRFINELVDKVARQIQLFTSVHGAQSLNGLWLSGGGAAMEGLPEALSQRLSLPCEVLNPFALFKMQVSKRKRQVVDGQRFSTAAGLALRGLAWLESEHAA</sequence>
<keyword evidence="3" id="KW-1185">Reference proteome</keyword>
<organism evidence="2 4">
    <name type="scientific">Vibrio metoecus</name>
    <dbReference type="NCBI Taxonomy" id="1481663"/>
    <lineage>
        <taxon>Bacteria</taxon>
        <taxon>Pseudomonadati</taxon>
        <taxon>Pseudomonadota</taxon>
        <taxon>Gammaproteobacteria</taxon>
        <taxon>Vibrionales</taxon>
        <taxon>Vibrionaceae</taxon>
        <taxon>Vibrio</taxon>
    </lineage>
</organism>
<evidence type="ECO:0000313" key="2">
    <source>
        <dbReference type="EMBL" id="KQB03004.1"/>
    </source>
</evidence>
<protein>
    <submittedName>
        <fullName evidence="2">Pilus assembly protein PilM</fullName>
    </submittedName>
</protein>
<dbReference type="PATRIC" id="fig|1481663.10.peg.1580"/>
<dbReference type="Pfam" id="PF11104">
    <property type="entry name" value="PilM_2"/>
    <property type="match status" value="2"/>
</dbReference>
<gene>
    <name evidence="1" type="ORF">DP83_15455</name>
    <name evidence="2" type="ORF">XV92_05530</name>
</gene>
<dbReference type="AlphaFoldDB" id="A0A067BAL8"/>
<dbReference type="Gene3D" id="3.30.1490.300">
    <property type="match status" value="1"/>
</dbReference>
<dbReference type="EMBL" id="LBGP01000008">
    <property type="protein sequence ID" value="KQB03004.1"/>
    <property type="molecule type" value="Genomic_DNA"/>
</dbReference>
<dbReference type="OrthoDB" id="9773403at2"/>